<name>A0ABW3BW06_9FLAO</name>
<proteinExistence type="inferred from homology"/>
<keyword evidence="2" id="KW-0229">DNA integration</keyword>
<dbReference type="InterPro" id="IPR004107">
    <property type="entry name" value="Integrase_SAM-like_N"/>
</dbReference>
<comment type="similarity">
    <text evidence="1">Belongs to the 'phage' integrase family.</text>
</comment>
<dbReference type="PANTHER" id="PTHR30349:SF64">
    <property type="entry name" value="PROPHAGE INTEGRASE INTD-RELATED"/>
    <property type="match status" value="1"/>
</dbReference>
<keyword evidence="9" id="KW-1185">Reference proteome</keyword>
<evidence type="ECO:0000256" key="1">
    <source>
        <dbReference type="ARBA" id="ARBA00008857"/>
    </source>
</evidence>
<evidence type="ECO:0000256" key="5">
    <source>
        <dbReference type="PROSITE-ProRule" id="PRU01248"/>
    </source>
</evidence>
<dbReference type="InterPro" id="IPR010998">
    <property type="entry name" value="Integrase_recombinase_N"/>
</dbReference>
<dbReference type="PROSITE" id="PS51900">
    <property type="entry name" value="CB"/>
    <property type="match status" value="1"/>
</dbReference>
<gene>
    <name evidence="8" type="ORF">ACFQ0I_15310</name>
</gene>
<evidence type="ECO:0000313" key="8">
    <source>
        <dbReference type="EMBL" id="MFD0837146.1"/>
    </source>
</evidence>
<evidence type="ECO:0000259" key="6">
    <source>
        <dbReference type="PROSITE" id="PS51898"/>
    </source>
</evidence>
<dbReference type="InterPro" id="IPR050090">
    <property type="entry name" value="Tyrosine_recombinase_XerCD"/>
</dbReference>
<dbReference type="RefSeq" id="WP_379943764.1">
    <property type="nucleotide sequence ID" value="NZ_JBHTIB010000016.1"/>
</dbReference>
<dbReference type="Gene3D" id="1.10.443.10">
    <property type="entry name" value="Intergrase catalytic core"/>
    <property type="match status" value="1"/>
</dbReference>
<dbReference type="InterPro" id="IPR044068">
    <property type="entry name" value="CB"/>
</dbReference>
<organism evidence="8 9">
    <name type="scientific">Mariniflexile aquimaris</name>
    <dbReference type="NCBI Taxonomy" id="881009"/>
    <lineage>
        <taxon>Bacteria</taxon>
        <taxon>Pseudomonadati</taxon>
        <taxon>Bacteroidota</taxon>
        <taxon>Flavobacteriia</taxon>
        <taxon>Flavobacteriales</taxon>
        <taxon>Flavobacteriaceae</taxon>
        <taxon>Mariniflexile</taxon>
    </lineage>
</organism>
<evidence type="ECO:0000313" key="9">
    <source>
        <dbReference type="Proteomes" id="UP001597011"/>
    </source>
</evidence>
<dbReference type="InterPro" id="IPR013762">
    <property type="entry name" value="Integrase-like_cat_sf"/>
</dbReference>
<comment type="caution">
    <text evidence="8">The sequence shown here is derived from an EMBL/GenBank/DDBJ whole genome shotgun (WGS) entry which is preliminary data.</text>
</comment>
<keyword evidence="3 5" id="KW-0238">DNA-binding</keyword>
<dbReference type="SUPFAM" id="SSF56349">
    <property type="entry name" value="DNA breaking-rejoining enzymes"/>
    <property type="match status" value="1"/>
</dbReference>
<evidence type="ECO:0000259" key="7">
    <source>
        <dbReference type="PROSITE" id="PS51900"/>
    </source>
</evidence>
<dbReference type="PANTHER" id="PTHR30349">
    <property type="entry name" value="PHAGE INTEGRASE-RELATED"/>
    <property type="match status" value="1"/>
</dbReference>
<dbReference type="InterPro" id="IPR002104">
    <property type="entry name" value="Integrase_catalytic"/>
</dbReference>
<dbReference type="PROSITE" id="PS51898">
    <property type="entry name" value="TYR_RECOMBINASE"/>
    <property type="match status" value="1"/>
</dbReference>
<dbReference type="Proteomes" id="UP001597011">
    <property type="component" value="Unassembled WGS sequence"/>
</dbReference>
<evidence type="ECO:0000256" key="2">
    <source>
        <dbReference type="ARBA" id="ARBA00022908"/>
    </source>
</evidence>
<dbReference type="EMBL" id="JBHTIB010000016">
    <property type="protein sequence ID" value="MFD0837146.1"/>
    <property type="molecule type" value="Genomic_DNA"/>
</dbReference>
<feature type="domain" description="Tyr recombinase" evidence="6">
    <location>
        <begin position="197"/>
        <end position="369"/>
    </location>
</feature>
<dbReference type="Pfam" id="PF13495">
    <property type="entry name" value="Phage_int_SAM_4"/>
    <property type="match status" value="1"/>
</dbReference>
<dbReference type="Gene3D" id="1.10.150.130">
    <property type="match status" value="1"/>
</dbReference>
<protein>
    <submittedName>
        <fullName evidence="8">Tyrosine-type recombinase/integrase</fullName>
    </submittedName>
</protein>
<dbReference type="Pfam" id="PF00589">
    <property type="entry name" value="Phage_integrase"/>
    <property type="match status" value="1"/>
</dbReference>
<dbReference type="InterPro" id="IPR011010">
    <property type="entry name" value="DNA_brk_join_enz"/>
</dbReference>
<evidence type="ECO:0000256" key="4">
    <source>
        <dbReference type="ARBA" id="ARBA00023172"/>
    </source>
</evidence>
<evidence type="ECO:0000256" key="3">
    <source>
        <dbReference type="ARBA" id="ARBA00023125"/>
    </source>
</evidence>
<reference evidence="9" key="1">
    <citation type="journal article" date="2019" name="Int. J. Syst. Evol. Microbiol.">
        <title>The Global Catalogue of Microorganisms (GCM) 10K type strain sequencing project: providing services to taxonomists for standard genome sequencing and annotation.</title>
        <authorList>
            <consortium name="The Broad Institute Genomics Platform"/>
            <consortium name="The Broad Institute Genome Sequencing Center for Infectious Disease"/>
            <person name="Wu L."/>
            <person name="Ma J."/>
        </authorList>
    </citation>
    <scope>NUCLEOTIDE SEQUENCE [LARGE SCALE GENOMIC DNA]</scope>
    <source>
        <strain evidence="9">CCUG 60529</strain>
    </source>
</reference>
<accession>A0ABW3BW06</accession>
<sequence length="394" mass="45648">MSNLPIVTLSKKRHRNDNQIFIGFKYDSALIEVVRLLPNATWSATLKSWYIKNNPENLKSIHAVFKTHAYVDSSQLFDKAAEKAEFFPVKRERKLSAENRTLLNGFYKYLKGKRYSASTIETYSFFIADFIEFHSTRAPESFTTKDVELFIESVFVKRQYSISSQRQFISAVKQFINYYPSTGINNLTLTRPKKSKILPTVLSQEEMISIIQHTKNLKHRAILALIYSAGLRISELLNLKLEHFQIHRKQLHIKSAKGRKDRYVTLAESFMPLLQNYLTTYNPQLYFVEGQSGLQYSACSVRKFLSKSCKAAKIHRSITPHTLRHSYATHLLESGVGLRHIQELLGHSKPETTMIYTHVARKDLLDIKSPLDHAVKQLQEMQKDEQNFLLSRNI</sequence>
<keyword evidence="4" id="KW-0233">DNA recombination</keyword>
<feature type="domain" description="Core-binding (CB)" evidence="7">
    <location>
        <begin position="97"/>
        <end position="180"/>
    </location>
</feature>